<dbReference type="AlphaFoldDB" id="A0A7R9FSN3"/>
<evidence type="ECO:0000256" key="3">
    <source>
        <dbReference type="ARBA" id="ARBA00022833"/>
    </source>
</evidence>
<gene>
    <name evidence="6" type="ORF">DSTB1V02_LOCUS13312</name>
</gene>
<dbReference type="OrthoDB" id="7761241at2759"/>
<dbReference type="InterPro" id="IPR007588">
    <property type="entry name" value="Znf_FLYWCH"/>
</dbReference>
<feature type="domain" description="FLYWCH-type" evidence="5">
    <location>
        <begin position="4"/>
        <end position="50"/>
    </location>
</feature>
<protein>
    <recommendedName>
        <fullName evidence="5">FLYWCH-type domain-containing protein</fullName>
    </recommendedName>
</protein>
<keyword evidence="2" id="KW-0863">Zinc-finger</keyword>
<keyword evidence="7" id="KW-1185">Reference proteome</keyword>
<evidence type="ECO:0000313" key="6">
    <source>
        <dbReference type="EMBL" id="CAD7253564.1"/>
    </source>
</evidence>
<keyword evidence="3" id="KW-0862">Zinc</keyword>
<evidence type="ECO:0000313" key="7">
    <source>
        <dbReference type="Proteomes" id="UP000677054"/>
    </source>
</evidence>
<dbReference type="Pfam" id="PF04500">
    <property type="entry name" value="FLYWCH"/>
    <property type="match status" value="1"/>
</dbReference>
<dbReference type="GO" id="GO:0008270">
    <property type="term" value="F:zinc ion binding"/>
    <property type="evidence" value="ECO:0007669"/>
    <property type="project" value="UniProtKB-KW"/>
</dbReference>
<name>A0A7R9FSN3_9CRUS</name>
<dbReference type="Gene3D" id="2.20.25.240">
    <property type="match status" value="1"/>
</dbReference>
<evidence type="ECO:0000256" key="2">
    <source>
        <dbReference type="ARBA" id="ARBA00022771"/>
    </source>
</evidence>
<feature type="region of interest" description="Disordered" evidence="4">
    <location>
        <begin position="53"/>
        <end position="89"/>
    </location>
</feature>
<evidence type="ECO:0000259" key="5">
    <source>
        <dbReference type="Pfam" id="PF04500"/>
    </source>
</evidence>
<dbReference type="EMBL" id="LR905620">
    <property type="protein sequence ID" value="CAD7253564.1"/>
    <property type="molecule type" value="Genomic_DNA"/>
</dbReference>
<accession>A0A7R9FSN3</accession>
<feature type="compositionally biased region" description="Basic residues" evidence="4">
    <location>
        <begin position="62"/>
        <end position="75"/>
    </location>
</feature>
<evidence type="ECO:0000256" key="1">
    <source>
        <dbReference type="ARBA" id="ARBA00022723"/>
    </source>
</evidence>
<proteinExistence type="predicted"/>
<keyword evidence="1" id="KW-0479">Metal-binding</keyword>
<reference evidence="6" key="1">
    <citation type="submission" date="2020-11" db="EMBL/GenBank/DDBJ databases">
        <authorList>
            <person name="Tran Van P."/>
        </authorList>
    </citation>
    <scope>NUCLEOTIDE SEQUENCE</scope>
</reference>
<sequence length="117" mass="13714">MESIQTQKNTQKLLHQNYRFTSEKYVVQGKIIWRCENRTCKARMHTLGDQVLKEPGNTTHVRAGRKERTPRRWKHRDGGGGSTRTEEAAWNPPLSRLLLPWDVSEERRLRGLSFRGT</sequence>
<evidence type="ECO:0000256" key="4">
    <source>
        <dbReference type="SAM" id="MobiDB-lite"/>
    </source>
</evidence>
<organism evidence="6">
    <name type="scientific">Darwinula stevensoni</name>
    <dbReference type="NCBI Taxonomy" id="69355"/>
    <lineage>
        <taxon>Eukaryota</taxon>
        <taxon>Metazoa</taxon>
        <taxon>Ecdysozoa</taxon>
        <taxon>Arthropoda</taxon>
        <taxon>Crustacea</taxon>
        <taxon>Oligostraca</taxon>
        <taxon>Ostracoda</taxon>
        <taxon>Podocopa</taxon>
        <taxon>Podocopida</taxon>
        <taxon>Darwinulocopina</taxon>
        <taxon>Darwinuloidea</taxon>
        <taxon>Darwinulidae</taxon>
        <taxon>Darwinula</taxon>
    </lineage>
</organism>
<dbReference type="EMBL" id="CAJPEV010006103">
    <property type="protein sequence ID" value="CAG0903842.1"/>
    <property type="molecule type" value="Genomic_DNA"/>
</dbReference>
<dbReference type="Proteomes" id="UP000677054">
    <property type="component" value="Unassembled WGS sequence"/>
</dbReference>